<evidence type="ECO:0000313" key="2">
    <source>
        <dbReference type="Proteomes" id="UP000594261"/>
    </source>
</evidence>
<accession>A0A7N2LFG7</accession>
<dbReference type="EMBL" id="LRBV02000004">
    <property type="status" value="NOT_ANNOTATED_CDS"/>
    <property type="molecule type" value="Genomic_DNA"/>
</dbReference>
<reference evidence="1 2" key="1">
    <citation type="journal article" date="2016" name="G3 (Bethesda)">
        <title>First Draft Assembly and Annotation of the Genome of a California Endemic Oak Quercus lobata Nee (Fagaceae).</title>
        <authorList>
            <person name="Sork V.L."/>
            <person name="Fitz-Gibbon S.T."/>
            <person name="Puiu D."/>
            <person name="Crepeau M."/>
            <person name="Gugger P.F."/>
            <person name="Sherman R."/>
            <person name="Stevens K."/>
            <person name="Langley C.H."/>
            <person name="Pellegrini M."/>
            <person name="Salzberg S.L."/>
        </authorList>
    </citation>
    <scope>NUCLEOTIDE SEQUENCE [LARGE SCALE GENOMIC DNA]</scope>
    <source>
        <strain evidence="1 2">cv. SW786</strain>
    </source>
</reference>
<dbReference type="InParanoid" id="A0A7N2LFG7"/>
<sequence>MAPSSSQVQWHPPPTGVYKINFDEAVFKDIGKAGVGVVVRNSDVQALASLSEQKLLQFSRVLEIEGKSSNTG</sequence>
<organism evidence="1 2">
    <name type="scientific">Quercus lobata</name>
    <name type="common">Valley oak</name>
    <dbReference type="NCBI Taxonomy" id="97700"/>
    <lineage>
        <taxon>Eukaryota</taxon>
        <taxon>Viridiplantae</taxon>
        <taxon>Streptophyta</taxon>
        <taxon>Embryophyta</taxon>
        <taxon>Tracheophyta</taxon>
        <taxon>Spermatophyta</taxon>
        <taxon>Magnoliopsida</taxon>
        <taxon>eudicotyledons</taxon>
        <taxon>Gunneridae</taxon>
        <taxon>Pentapetalae</taxon>
        <taxon>rosids</taxon>
        <taxon>fabids</taxon>
        <taxon>Fagales</taxon>
        <taxon>Fagaceae</taxon>
        <taxon>Quercus</taxon>
    </lineage>
</organism>
<dbReference type="Gramene" id="QL04p033468:mrna">
    <property type="protein sequence ID" value="QL04p033468:mrna"/>
    <property type="gene ID" value="QL04p033468"/>
</dbReference>
<proteinExistence type="predicted"/>
<evidence type="ECO:0000313" key="1">
    <source>
        <dbReference type="EnsemblPlants" id="QL04p033468:mrna"/>
    </source>
</evidence>
<dbReference type="AlphaFoldDB" id="A0A7N2LFG7"/>
<evidence type="ECO:0008006" key="3">
    <source>
        <dbReference type="Google" id="ProtNLM"/>
    </source>
</evidence>
<keyword evidence="2" id="KW-1185">Reference proteome</keyword>
<reference evidence="1" key="2">
    <citation type="submission" date="2021-01" db="UniProtKB">
        <authorList>
            <consortium name="EnsemblPlants"/>
        </authorList>
    </citation>
    <scope>IDENTIFICATION</scope>
</reference>
<protein>
    <recommendedName>
        <fullName evidence="3">RNase H type-1 domain-containing protein</fullName>
    </recommendedName>
</protein>
<dbReference type="Proteomes" id="UP000594261">
    <property type="component" value="Chromosome 4"/>
</dbReference>
<name>A0A7N2LFG7_QUELO</name>
<dbReference type="EnsemblPlants" id="QL04p033468:mrna">
    <property type="protein sequence ID" value="QL04p033468:mrna"/>
    <property type="gene ID" value="QL04p033468"/>
</dbReference>